<accession>A0A917PK56</accession>
<dbReference type="Proteomes" id="UP000658382">
    <property type="component" value="Unassembled WGS sequence"/>
</dbReference>
<dbReference type="AlphaFoldDB" id="A0A917PK56"/>
<reference evidence="2" key="1">
    <citation type="journal article" date="2014" name="Int. J. Syst. Evol. Microbiol.">
        <title>Complete genome sequence of Corynebacterium casei LMG S-19264T (=DSM 44701T), isolated from a smear-ripened cheese.</title>
        <authorList>
            <consortium name="US DOE Joint Genome Institute (JGI-PGF)"/>
            <person name="Walter F."/>
            <person name="Albersmeier A."/>
            <person name="Kalinowski J."/>
            <person name="Ruckert C."/>
        </authorList>
    </citation>
    <scope>NUCLEOTIDE SEQUENCE</scope>
    <source>
        <strain evidence="2">JCM 12580</strain>
    </source>
</reference>
<reference evidence="2" key="2">
    <citation type="submission" date="2020-09" db="EMBL/GenBank/DDBJ databases">
        <authorList>
            <person name="Sun Q."/>
            <person name="Ohkuma M."/>
        </authorList>
    </citation>
    <scope>NUCLEOTIDE SEQUENCE</scope>
    <source>
        <strain evidence="2">JCM 12580</strain>
    </source>
</reference>
<evidence type="ECO:0000313" key="3">
    <source>
        <dbReference type="Proteomes" id="UP000658382"/>
    </source>
</evidence>
<evidence type="ECO:0000313" key="2">
    <source>
        <dbReference type="EMBL" id="GGJ82555.1"/>
    </source>
</evidence>
<gene>
    <name evidence="2" type="ORF">GCM10007063_01330</name>
</gene>
<protein>
    <submittedName>
        <fullName evidence="2">Uncharacterized protein</fullName>
    </submittedName>
</protein>
<organism evidence="2 3">
    <name type="scientific">Lentibacillus kapialis</name>
    <dbReference type="NCBI Taxonomy" id="340214"/>
    <lineage>
        <taxon>Bacteria</taxon>
        <taxon>Bacillati</taxon>
        <taxon>Bacillota</taxon>
        <taxon>Bacilli</taxon>
        <taxon>Bacillales</taxon>
        <taxon>Bacillaceae</taxon>
        <taxon>Lentibacillus</taxon>
    </lineage>
</organism>
<dbReference type="EMBL" id="BMNQ01000001">
    <property type="protein sequence ID" value="GGJ82555.1"/>
    <property type="molecule type" value="Genomic_DNA"/>
</dbReference>
<feature type="region of interest" description="Disordered" evidence="1">
    <location>
        <begin position="32"/>
        <end position="60"/>
    </location>
</feature>
<keyword evidence="3" id="KW-1185">Reference proteome</keyword>
<name>A0A917PK56_9BACI</name>
<feature type="compositionally biased region" description="Basic and acidic residues" evidence="1">
    <location>
        <begin position="50"/>
        <end position="60"/>
    </location>
</feature>
<sequence length="60" mass="7116">MTLQEKLRYSLQDKYRAILKYDMIDVIADKEEYGHDDINRQARNRSSDYSSRDGRGDNNS</sequence>
<proteinExistence type="predicted"/>
<evidence type="ECO:0000256" key="1">
    <source>
        <dbReference type="SAM" id="MobiDB-lite"/>
    </source>
</evidence>
<comment type="caution">
    <text evidence="2">The sequence shown here is derived from an EMBL/GenBank/DDBJ whole genome shotgun (WGS) entry which is preliminary data.</text>
</comment>